<gene>
    <name evidence="1" type="ORF">EMEDMD4_160043</name>
</gene>
<protein>
    <submittedName>
        <fullName evidence="1">Uncharacterized protein</fullName>
    </submittedName>
</protein>
<dbReference type="AlphaFoldDB" id="A0A508WSK4"/>
<accession>A0A508WSK4</accession>
<reference evidence="1" key="1">
    <citation type="submission" date="2019-06" db="EMBL/GenBank/DDBJ databases">
        <authorList>
            <person name="Le Quere A."/>
            <person name="Colella S."/>
        </authorList>
    </citation>
    <scope>NUCLEOTIDE SEQUENCE</scope>
    <source>
        <strain evidence="1">EmedicaeMD41</strain>
    </source>
</reference>
<dbReference type="Proteomes" id="UP000507954">
    <property type="component" value="Unassembled WGS sequence"/>
</dbReference>
<name>A0A508WSK4_9HYPH</name>
<dbReference type="EMBL" id="CABFNB010000068">
    <property type="protein sequence ID" value="VTZ60462.1"/>
    <property type="molecule type" value="Genomic_DNA"/>
</dbReference>
<sequence>MPDLALPRDLAIRPTLPLRIVFGDFLLRLSRTECGFSSCMPRRDRCTALPVRLAVPFLRRKAPG</sequence>
<evidence type="ECO:0000313" key="1">
    <source>
        <dbReference type="EMBL" id="VTZ60462.1"/>
    </source>
</evidence>
<organism evidence="1">
    <name type="scientific">Sinorhizobium medicae</name>
    <dbReference type="NCBI Taxonomy" id="110321"/>
    <lineage>
        <taxon>Bacteria</taxon>
        <taxon>Pseudomonadati</taxon>
        <taxon>Pseudomonadota</taxon>
        <taxon>Alphaproteobacteria</taxon>
        <taxon>Hyphomicrobiales</taxon>
        <taxon>Rhizobiaceae</taxon>
        <taxon>Sinorhizobium/Ensifer group</taxon>
        <taxon>Sinorhizobium</taxon>
    </lineage>
</organism>
<proteinExistence type="predicted"/>